<dbReference type="InterPro" id="IPR005502">
    <property type="entry name" value="Ribosyl_crysJ1"/>
</dbReference>
<dbReference type="AlphaFoldDB" id="A0A2K9HIF7"/>
<sequence>MLGAIVGDIIGSAYEFNNTKRKEFHLFTPKSKFTDDTVMTLAVARWLCGDKEHRKETLVRHMQELGRRYPTAGYGGSFMRWLHNPEPQPYNSYGNGSAMRVSPVAFYAHSLQEALGLAKISAEVTHNHPEGIKGAQAIASSIYLARHGATKREIKSYAEEQFHYDLSPQLDDIRPTYSYDMSCQNTVPQALLAFLEGANFEDVIRIAVSLGGDSDTIAAMAGSIAQAFYGIPQNLASYCYALLTPYLRTILNKFEESIGVLTPDPFDIERFIKAQNDDNTYQQALKEILQGHKTSHWIWYIFPQLKGLGHSTYSQYYGLADTDEARTFLANPCLNERLREITNALLIYKDRNIERLMGSSIDALKLKSSMTLFDAISPNDIFSKVLDVFYDGKKDRNTLQIISKTFNGHISNN</sequence>
<dbReference type="Pfam" id="PF08837">
    <property type="entry name" value="DUF1810"/>
    <property type="match status" value="1"/>
</dbReference>
<feature type="binding site" evidence="1">
    <location>
        <position position="36"/>
    </location>
    <ligand>
        <name>Mg(2+)</name>
        <dbReference type="ChEBI" id="CHEBI:18420"/>
        <label>1</label>
    </ligand>
</feature>
<protein>
    <submittedName>
        <fullName evidence="2">ADP-ribosylglycohydrolase</fullName>
    </submittedName>
</protein>
<dbReference type="GeneID" id="94028348"/>
<dbReference type="SUPFAM" id="SSF101478">
    <property type="entry name" value="ADP-ribosylglycohydrolase"/>
    <property type="match status" value="1"/>
</dbReference>
<dbReference type="Gene3D" id="1.10.4080.10">
    <property type="entry name" value="ADP-ribosylation/Crystallin J1"/>
    <property type="match status" value="1"/>
</dbReference>
<evidence type="ECO:0000256" key="1">
    <source>
        <dbReference type="PIRSR" id="PIRSR605502-1"/>
    </source>
</evidence>
<comment type="cofactor">
    <cofactor evidence="1">
        <name>Mg(2+)</name>
        <dbReference type="ChEBI" id="CHEBI:18420"/>
    </cofactor>
    <text evidence="1">Binds 2 magnesium ions per subunit.</text>
</comment>
<dbReference type="PANTHER" id="PTHR16222:SF12">
    <property type="entry name" value="ADP-RIBOSYLGLYCOHYDROLASE-RELATED"/>
    <property type="match status" value="1"/>
</dbReference>
<keyword evidence="1" id="KW-0460">Magnesium</keyword>
<dbReference type="Proteomes" id="UP000198427">
    <property type="component" value="Unassembled WGS sequence"/>
</dbReference>
<dbReference type="InterPro" id="IPR014937">
    <property type="entry name" value="DUF1810"/>
</dbReference>
<accession>A0A2K9HIF7</accession>
<dbReference type="Pfam" id="PF03747">
    <property type="entry name" value="ADP_ribosyl_GH"/>
    <property type="match status" value="1"/>
</dbReference>
<dbReference type="InterPro" id="IPR050792">
    <property type="entry name" value="ADP-ribosylglycohydrolase"/>
</dbReference>
<organism evidence="2 3">
    <name type="scientific">Prevotella jejuni</name>
    <dbReference type="NCBI Taxonomy" id="1177574"/>
    <lineage>
        <taxon>Bacteria</taxon>
        <taxon>Pseudomonadati</taxon>
        <taxon>Bacteroidota</taxon>
        <taxon>Bacteroidia</taxon>
        <taxon>Bacteroidales</taxon>
        <taxon>Prevotellaceae</taxon>
        <taxon>Prevotella</taxon>
    </lineage>
</organism>
<feature type="binding site" evidence="1">
    <location>
        <position position="216"/>
    </location>
    <ligand>
        <name>Mg(2+)</name>
        <dbReference type="ChEBI" id="CHEBI:18420"/>
        <label>1</label>
    </ligand>
</feature>
<keyword evidence="1" id="KW-0479">Metal-binding</keyword>
<comment type="caution">
    <text evidence="2">The sequence shown here is derived from an EMBL/GenBank/DDBJ whole genome shotgun (WGS) entry which is preliminary data.</text>
</comment>
<dbReference type="InterPro" id="IPR036705">
    <property type="entry name" value="Ribosyl_crysJ1_sf"/>
</dbReference>
<feature type="binding site" evidence="1">
    <location>
        <position position="213"/>
    </location>
    <ligand>
        <name>Mg(2+)</name>
        <dbReference type="ChEBI" id="CHEBI:18420"/>
        <label>1</label>
    </ligand>
</feature>
<feature type="binding site" evidence="1">
    <location>
        <position position="34"/>
    </location>
    <ligand>
        <name>Mg(2+)</name>
        <dbReference type="ChEBI" id="CHEBI:18420"/>
        <label>1</label>
    </ligand>
</feature>
<feature type="binding site" evidence="1">
    <location>
        <position position="35"/>
    </location>
    <ligand>
        <name>Mg(2+)</name>
        <dbReference type="ChEBI" id="CHEBI:18420"/>
        <label>1</label>
    </ligand>
</feature>
<dbReference type="RefSeq" id="WP_009012323.1">
    <property type="nucleotide sequence ID" value="NZ_CP023863.1"/>
</dbReference>
<proteinExistence type="predicted"/>
<feature type="binding site" evidence="1">
    <location>
        <position position="215"/>
    </location>
    <ligand>
        <name>Mg(2+)</name>
        <dbReference type="ChEBI" id="CHEBI:18420"/>
        <label>1</label>
    </ligand>
</feature>
<evidence type="ECO:0000313" key="2">
    <source>
        <dbReference type="EMBL" id="SNR74567.1"/>
    </source>
</evidence>
<dbReference type="OrthoDB" id="9798107at2"/>
<dbReference type="KEGG" id="pje:CRM71_02710"/>
<dbReference type="InterPro" id="IPR036287">
    <property type="entry name" value="Rv1873-like_sf"/>
</dbReference>
<dbReference type="SUPFAM" id="SSF140736">
    <property type="entry name" value="Rv1873-like"/>
    <property type="match status" value="1"/>
</dbReference>
<dbReference type="EMBL" id="FZNZ01000008">
    <property type="protein sequence ID" value="SNR74567.1"/>
    <property type="molecule type" value="Genomic_DNA"/>
</dbReference>
<keyword evidence="3" id="KW-1185">Reference proteome</keyword>
<dbReference type="PANTHER" id="PTHR16222">
    <property type="entry name" value="ADP-RIBOSYLGLYCOHYDROLASE"/>
    <property type="match status" value="1"/>
</dbReference>
<evidence type="ECO:0000313" key="3">
    <source>
        <dbReference type="Proteomes" id="UP000198427"/>
    </source>
</evidence>
<dbReference type="GO" id="GO:0046872">
    <property type="term" value="F:metal ion binding"/>
    <property type="evidence" value="ECO:0007669"/>
    <property type="project" value="UniProtKB-KW"/>
</dbReference>
<name>A0A2K9HIF7_9BACT</name>
<gene>
    <name evidence="2" type="ORF">SAMN06265364_10846</name>
</gene>
<reference evidence="2 3" key="1">
    <citation type="submission" date="2017-06" db="EMBL/GenBank/DDBJ databases">
        <authorList>
            <person name="Varghese N."/>
            <person name="Submissions S."/>
        </authorList>
    </citation>
    <scope>NUCLEOTIDE SEQUENCE [LARGE SCALE GENOMIC DNA]</scope>
    <source>
        <strain evidence="2 3">DSM 26989</strain>
    </source>
</reference>
<dbReference type="Gene3D" id="1.25.40.380">
    <property type="entry name" value="Protein of unknown function DUF1810"/>
    <property type="match status" value="1"/>
</dbReference>